<sequence length="171" mass="19508">MDKWSPLVIEDIVEDLGYEMAGRVKVYWLRLGKAVKEDGLVSIKKDTDTNSMVSMVQCGHRFHDMYLDHDDKLNGYNKNSIIAYRPSELSYVPPQKGEKLKLLGTNESDADSEDSDFIPQIIDSYYDLDGGDDDLYDDYVDDLDNLKGKQVAEPLEDSEEDEIQLPDSDEE</sequence>
<evidence type="ECO:0000259" key="2">
    <source>
        <dbReference type="Pfam" id="PF26130"/>
    </source>
</evidence>
<comment type="caution">
    <text evidence="3">The sequence shown here is derived from an EMBL/GenBank/DDBJ whole genome shotgun (WGS) entry which is preliminary data.</text>
</comment>
<feature type="compositionally biased region" description="Acidic residues" evidence="1">
    <location>
        <begin position="154"/>
        <end position="171"/>
    </location>
</feature>
<dbReference type="InterPro" id="IPR058594">
    <property type="entry name" value="PB1-like_dom_pln"/>
</dbReference>
<protein>
    <recommendedName>
        <fullName evidence="2">PB1-like domain-containing protein</fullName>
    </recommendedName>
</protein>
<keyword evidence="4" id="KW-1185">Reference proteome</keyword>
<name>A0A8T0XDK8_PANVG</name>
<dbReference type="EMBL" id="CM029037">
    <property type="protein sequence ID" value="KAG2659582.1"/>
    <property type="molecule type" value="Genomic_DNA"/>
</dbReference>
<accession>A0A8T0XDK8</accession>
<feature type="region of interest" description="Disordered" evidence="1">
    <location>
        <begin position="149"/>
        <end position="171"/>
    </location>
</feature>
<evidence type="ECO:0000313" key="3">
    <source>
        <dbReference type="EMBL" id="KAG2659582.1"/>
    </source>
</evidence>
<gene>
    <name evidence="3" type="ORF">PVAP13_1KG365905</name>
</gene>
<dbReference type="AlphaFoldDB" id="A0A8T0XDK8"/>
<dbReference type="Pfam" id="PF26130">
    <property type="entry name" value="PB1-like"/>
    <property type="match status" value="1"/>
</dbReference>
<dbReference type="Proteomes" id="UP000823388">
    <property type="component" value="Chromosome 1K"/>
</dbReference>
<reference evidence="3" key="1">
    <citation type="submission" date="2020-05" db="EMBL/GenBank/DDBJ databases">
        <title>WGS assembly of Panicum virgatum.</title>
        <authorList>
            <person name="Lovell J.T."/>
            <person name="Jenkins J."/>
            <person name="Shu S."/>
            <person name="Juenger T.E."/>
            <person name="Schmutz J."/>
        </authorList>
    </citation>
    <scope>NUCLEOTIDE SEQUENCE</scope>
    <source>
        <strain evidence="3">AP13</strain>
    </source>
</reference>
<feature type="domain" description="PB1-like" evidence="2">
    <location>
        <begin position="1"/>
        <end position="69"/>
    </location>
</feature>
<evidence type="ECO:0000313" key="4">
    <source>
        <dbReference type="Proteomes" id="UP000823388"/>
    </source>
</evidence>
<organism evidence="3 4">
    <name type="scientific">Panicum virgatum</name>
    <name type="common">Blackwell switchgrass</name>
    <dbReference type="NCBI Taxonomy" id="38727"/>
    <lineage>
        <taxon>Eukaryota</taxon>
        <taxon>Viridiplantae</taxon>
        <taxon>Streptophyta</taxon>
        <taxon>Embryophyta</taxon>
        <taxon>Tracheophyta</taxon>
        <taxon>Spermatophyta</taxon>
        <taxon>Magnoliopsida</taxon>
        <taxon>Liliopsida</taxon>
        <taxon>Poales</taxon>
        <taxon>Poaceae</taxon>
        <taxon>PACMAD clade</taxon>
        <taxon>Panicoideae</taxon>
        <taxon>Panicodae</taxon>
        <taxon>Paniceae</taxon>
        <taxon>Panicinae</taxon>
        <taxon>Panicum</taxon>
        <taxon>Panicum sect. Hiantes</taxon>
    </lineage>
</organism>
<proteinExistence type="predicted"/>
<evidence type="ECO:0000256" key="1">
    <source>
        <dbReference type="SAM" id="MobiDB-lite"/>
    </source>
</evidence>